<name>A0A1F6FLA2_9BACT</name>
<gene>
    <name evidence="5" type="ORF">A3B87_03070</name>
</gene>
<keyword evidence="4" id="KW-0131">Cell cycle</keyword>
<evidence type="ECO:0000256" key="3">
    <source>
        <dbReference type="ARBA" id="ARBA00022829"/>
    </source>
</evidence>
<dbReference type="PANTHER" id="PTHR34298">
    <property type="entry name" value="SEGREGATION AND CONDENSATION PROTEIN B"/>
    <property type="match status" value="1"/>
</dbReference>
<reference evidence="5 6" key="1">
    <citation type="journal article" date="2016" name="Nat. Commun.">
        <title>Thousands of microbial genomes shed light on interconnected biogeochemical processes in an aquifer system.</title>
        <authorList>
            <person name="Anantharaman K."/>
            <person name="Brown C.T."/>
            <person name="Hug L.A."/>
            <person name="Sharon I."/>
            <person name="Castelle C.J."/>
            <person name="Probst A.J."/>
            <person name="Thomas B.C."/>
            <person name="Singh A."/>
            <person name="Wilkins M.J."/>
            <person name="Karaoz U."/>
            <person name="Brodie E.L."/>
            <person name="Williams K.H."/>
            <person name="Hubbard S.S."/>
            <person name="Banfield J.F."/>
        </authorList>
    </citation>
    <scope>NUCLEOTIDE SEQUENCE [LARGE SCALE GENOMIC DNA]</scope>
</reference>
<dbReference type="InterPro" id="IPR036388">
    <property type="entry name" value="WH-like_DNA-bd_sf"/>
</dbReference>
<dbReference type="Gene3D" id="1.10.10.10">
    <property type="entry name" value="Winged helix-like DNA-binding domain superfamily/Winged helix DNA-binding domain"/>
    <property type="match status" value="2"/>
</dbReference>
<dbReference type="Proteomes" id="UP000179136">
    <property type="component" value="Unassembled WGS sequence"/>
</dbReference>
<evidence type="ECO:0000313" key="5">
    <source>
        <dbReference type="EMBL" id="OGG86654.1"/>
    </source>
</evidence>
<dbReference type="EMBL" id="MFMW01000030">
    <property type="protein sequence ID" value="OGG86654.1"/>
    <property type="molecule type" value="Genomic_DNA"/>
</dbReference>
<dbReference type="STRING" id="1798561.A3B87_03070"/>
<organism evidence="5 6">
    <name type="scientific">Candidatus Kuenenbacteria bacterium RIFCSPHIGHO2_02_FULL_39_13</name>
    <dbReference type="NCBI Taxonomy" id="1798561"/>
    <lineage>
        <taxon>Bacteria</taxon>
        <taxon>Candidatus Kueneniibacteriota</taxon>
    </lineage>
</organism>
<keyword evidence="1" id="KW-0963">Cytoplasm</keyword>
<dbReference type="Pfam" id="PF04079">
    <property type="entry name" value="SMC_ScpB"/>
    <property type="match status" value="1"/>
</dbReference>
<accession>A0A1F6FLA2</accession>
<evidence type="ECO:0000256" key="4">
    <source>
        <dbReference type="ARBA" id="ARBA00023306"/>
    </source>
</evidence>
<comment type="caution">
    <text evidence="5">The sequence shown here is derived from an EMBL/GenBank/DDBJ whole genome shotgun (WGS) entry which is preliminary data.</text>
</comment>
<dbReference type="GO" id="GO:0051304">
    <property type="term" value="P:chromosome separation"/>
    <property type="evidence" value="ECO:0007669"/>
    <property type="project" value="InterPro"/>
</dbReference>
<keyword evidence="2" id="KW-0132">Cell division</keyword>
<proteinExistence type="predicted"/>
<sequence>MTNAKVLKLLIFMLKSQIESILFVAGKPLALKDLARLCASGKAEVEVVLEDLKNKYNHEENGINIIVAGSEVQLVSNPKNKNIVESLVKEEVYSELTQPQLEALTIIAYRGPITKLELETIRGVNCSLILRNLLIKDLISVEEDKVIDHNRYRVTSKLLKHLGINEVEQLPDYDKLSKSESLTEILEQTNNAHDV</sequence>
<dbReference type="InterPro" id="IPR036390">
    <property type="entry name" value="WH_DNA-bd_sf"/>
</dbReference>
<dbReference type="SUPFAM" id="SSF46785">
    <property type="entry name" value="Winged helix' DNA-binding domain"/>
    <property type="match status" value="2"/>
</dbReference>
<dbReference type="AlphaFoldDB" id="A0A1F6FLA2"/>
<dbReference type="PANTHER" id="PTHR34298:SF2">
    <property type="entry name" value="SEGREGATION AND CONDENSATION PROTEIN B"/>
    <property type="match status" value="1"/>
</dbReference>
<evidence type="ECO:0000256" key="1">
    <source>
        <dbReference type="ARBA" id="ARBA00022490"/>
    </source>
</evidence>
<evidence type="ECO:0000313" key="6">
    <source>
        <dbReference type="Proteomes" id="UP000179136"/>
    </source>
</evidence>
<dbReference type="NCBIfam" id="TIGR00281">
    <property type="entry name" value="SMC-Scp complex subunit ScpB"/>
    <property type="match status" value="1"/>
</dbReference>
<keyword evidence="3" id="KW-0159">Chromosome partition</keyword>
<protein>
    <submittedName>
        <fullName evidence="5">SMC-Scp complex subunit ScpB</fullName>
    </submittedName>
</protein>
<dbReference type="InterPro" id="IPR005234">
    <property type="entry name" value="ScpB_csome_segregation"/>
</dbReference>
<evidence type="ECO:0000256" key="2">
    <source>
        <dbReference type="ARBA" id="ARBA00022618"/>
    </source>
</evidence>
<dbReference type="GO" id="GO:0051301">
    <property type="term" value="P:cell division"/>
    <property type="evidence" value="ECO:0007669"/>
    <property type="project" value="UniProtKB-KW"/>
</dbReference>